<dbReference type="EMBL" id="JH815881">
    <property type="protein sequence ID" value="EKC29299.1"/>
    <property type="molecule type" value="Genomic_DNA"/>
</dbReference>
<dbReference type="KEGG" id="crg:105337279"/>
<dbReference type="AlphaFoldDB" id="K1QDY5"/>
<dbReference type="InParanoid" id="K1QDY5"/>
<sequence length="410" mass="46742">MESETKSNKRKRLHEESDESKQEKRPRLDDTFEKHEEILRNNNTTAVSKAPTPILDNINDTESNKTEEDESDRCISVSESKNGKENAVFIKMPAKSDACCLPVIDIEKEDGAIEMTASARSLYSKDYPNDEEFRNYDASISSTIVSESKNDDESKGRDTKAEKDDLKMALDTVKSGDIKFDTIYTFQEEEARLDICVEKQIEINQLETGNTNEGLISLEELNAQIEQRDVSDANLVENECEDLVSTTESENRNTTREASVNEKDEERFLYRLLRPSESYNKGIEPKDVYSNTSINEHVACGSSDGVKSKYISCSKTRDAINRFASFIKPALRSQLRHIVRIDKTKLDDDCEIYDLAEYSVRTRYLISKFAKRYSLDYDEVLLAPSREIPVRCFTKVGAVLNGKINWIDDA</sequence>
<dbReference type="HOGENOM" id="CLU_671312_0_0_1"/>
<proteinExistence type="predicted"/>
<evidence type="ECO:0000256" key="1">
    <source>
        <dbReference type="SAM" id="MobiDB-lite"/>
    </source>
</evidence>
<gene>
    <name evidence="2" type="ORF">CGI_10014608</name>
</gene>
<evidence type="ECO:0000313" key="2">
    <source>
        <dbReference type="EMBL" id="EKC29299.1"/>
    </source>
</evidence>
<feature type="compositionally biased region" description="Basic and acidic residues" evidence="1">
    <location>
        <begin position="1"/>
        <end position="39"/>
    </location>
</feature>
<feature type="region of interest" description="Disordered" evidence="1">
    <location>
        <begin position="1"/>
        <end position="76"/>
    </location>
</feature>
<protein>
    <submittedName>
        <fullName evidence="2">Uncharacterized protein</fullName>
    </submittedName>
</protein>
<organism evidence="2">
    <name type="scientific">Magallana gigas</name>
    <name type="common">Pacific oyster</name>
    <name type="synonym">Crassostrea gigas</name>
    <dbReference type="NCBI Taxonomy" id="29159"/>
    <lineage>
        <taxon>Eukaryota</taxon>
        <taxon>Metazoa</taxon>
        <taxon>Spiralia</taxon>
        <taxon>Lophotrochozoa</taxon>
        <taxon>Mollusca</taxon>
        <taxon>Bivalvia</taxon>
        <taxon>Autobranchia</taxon>
        <taxon>Pteriomorphia</taxon>
        <taxon>Ostreida</taxon>
        <taxon>Ostreoidea</taxon>
        <taxon>Ostreidae</taxon>
        <taxon>Magallana</taxon>
    </lineage>
</organism>
<accession>K1QDY5</accession>
<reference evidence="2" key="1">
    <citation type="journal article" date="2012" name="Nature">
        <title>The oyster genome reveals stress adaptation and complexity of shell formation.</title>
        <authorList>
            <person name="Zhang G."/>
            <person name="Fang X."/>
            <person name="Guo X."/>
            <person name="Li L."/>
            <person name="Luo R."/>
            <person name="Xu F."/>
            <person name="Yang P."/>
            <person name="Zhang L."/>
            <person name="Wang X."/>
            <person name="Qi H."/>
            <person name="Xiong Z."/>
            <person name="Que H."/>
            <person name="Xie Y."/>
            <person name="Holland P.W."/>
            <person name="Paps J."/>
            <person name="Zhu Y."/>
            <person name="Wu F."/>
            <person name="Chen Y."/>
            <person name="Wang J."/>
            <person name="Peng C."/>
            <person name="Meng J."/>
            <person name="Yang L."/>
            <person name="Liu J."/>
            <person name="Wen B."/>
            <person name="Zhang N."/>
            <person name="Huang Z."/>
            <person name="Zhu Q."/>
            <person name="Feng Y."/>
            <person name="Mount A."/>
            <person name="Hedgecock D."/>
            <person name="Xu Z."/>
            <person name="Liu Y."/>
            <person name="Domazet-Loso T."/>
            <person name="Du Y."/>
            <person name="Sun X."/>
            <person name="Zhang S."/>
            <person name="Liu B."/>
            <person name="Cheng P."/>
            <person name="Jiang X."/>
            <person name="Li J."/>
            <person name="Fan D."/>
            <person name="Wang W."/>
            <person name="Fu W."/>
            <person name="Wang T."/>
            <person name="Wang B."/>
            <person name="Zhang J."/>
            <person name="Peng Z."/>
            <person name="Li Y."/>
            <person name="Li N."/>
            <person name="Wang J."/>
            <person name="Chen M."/>
            <person name="He Y."/>
            <person name="Tan F."/>
            <person name="Song X."/>
            <person name="Zheng Q."/>
            <person name="Huang R."/>
            <person name="Yang H."/>
            <person name="Du X."/>
            <person name="Chen L."/>
            <person name="Yang M."/>
            <person name="Gaffney P.M."/>
            <person name="Wang S."/>
            <person name="Luo L."/>
            <person name="She Z."/>
            <person name="Ming Y."/>
            <person name="Huang W."/>
            <person name="Zhang S."/>
            <person name="Huang B."/>
            <person name="Zhang Y."/>
            <person name="Qu T."/>
            <person name="Ni P."/>
            <person name="Miao G."/>
            <person name="Wang J."/>
            <person name="Wang Q."/>
            <person name="Steinberg C.E."/>
            <person name="Wang H."/>
            <person name="Li N."/>
            <person name="Qian L."/>
            <person name="Zhang G."/>
            <person name="Li Y."/>
            <person name="Yang H."/>
            <person name="Liu X."/>
            <person name="Wang J."/>
            <person name="Yin Y."/>
            <person name="Wang J."/>
        </authorList>
    </citation>
    <scope>NUCLEOTIDE SEQUENCE [LARGE SCALE GENOMIC DNA]</scope>
    <source>
        <strain evidence="2">05x7-T-G4-1.051#20</strain>
    </source>
</reference>
<name>K1QDY5_MAGGI</name>